<proteinExistence type="predicted"/>
<dbReference type="Pfam" id="PF20078">
    <property type="entry name" value="DUF6473"/>
    <property type="match status" value="1"/>
</dbReference>
<evidence type="ECO:0000259" key="1">
    <source>
        <dbReference type="Pfam" id="PF20078"/>
    </source>
</evidence>
<dbReference type="EMBL" id="PGTB01000130">
    <property type="protein sequence ID" value="PJE34900.1"/>
    <property type="molecule type" value="Genomic_DNA"/>
</dbReference>
<evidence type="ECO:0000313" key="3">
    <source>
        <dbReference type="Proteomes" id="UP000231553"/>
    </source>
</evidence>
<protein>
    <recommendedName>
        <fullName evidence="1">DUF6473 domain-containing protein</fullName>
    </recommendedName>
</protein>
<organism evidence="2 3">
    <name type="scientific">Pseudooceanicola lipolyticus</name>
    <dbReference type="NCBI Taxonomy" id="2029104"/>
    <lineage>
        <taxon>Bacteria</taxon>
        <taxon>Pseudomonadati</taxon>
        <taxon>Pseudomonadota</taxon>
        <taxon>Alphaproteobacteria</taxon>
        <taxon>Rhodobacterales</taxon>
        <taxon>Paracoccaceae</taxon>
        <taxon>Pseudooceanicola</taxon>
    </lineage>
</organism>
<dbReference type="RefSeq" id="WP_100164165.1">
    <property type="nucleotide sequence ID" value="NZ_PGTB01000130.1"/>
</dbReference>
<comment type="caution">
    <text evidence="2">The sequence shown here is derived from an EMBL/GenBank/DDBJ whole genome shotgun (WGS) entry which is preliminary data.</text>
</comment>
<feature type="domain" description="DUF6473" evidence="1">
    <location>
        <begin position="1"/>
        <end position="261"/>
    </location>
</feature>
<keyword evidence="3" id="KW-1185">Reference proteome</keyword>
<dbReference type="AlphaFoldDB" id="A0A2M8IWI2"/>
<name>A0A2M8IWI2_9RHOB</name>
<reference evidence="2 3" key="1">
    <citation type="journal article" date="2018" name="Int. J. Syst. Evol. Microbiol.">
        <title>Pseudooceanicola lipolyticus sp. nov., a marine alphaproteobacterium, reclassification of Oceanicola flagellatus as Pseudooceanicola flagellatus comb. nov. and emended description of the genus Pseudooceanicola.</title>
        <authorList>
            <person name="Huang M.-M."/>
            <person name="Guo L.-L."/>
            <person name="Wu Y.-H."/>
            <person name="Lai Q.-L."/>
            <person name="Shao Z.-Z."/>
            <person name="Wang C.-S."/>
            <person name="Wu M."/>
            <person name="Xu X.-W."/>
        </authorList>
    </citation>
    <scope>NUCLEOTIDE SEQUENCE [LARGE SCALE GENOMIC DNA]</scope>
    <source>
        <strain evidence="2 3">157</strain>
    </source>
</reference>
<dbReference type="OrthoDB" id="7838347at2"/>
<gene>
    <name evidence="2" type="ORF">CVM52_19840</name>
</gene>
<accession>A0A2M8IWI2</accession>
<dbReference type="InterPro" id="IPR045524">
    <property type="entry name" value="DUF6473"/>
</dbReference>
<evidence type="ECO:0000313" key="2">
    <source>
        <dbReference type="EMBL" id="PJE34900.1"/>
    </source>
</evidence>
<sequence>MSFENPGAGTLEIPPCRYGTSKLLCRGPRRVPEKPYFAFLGDGETFGKFVARPFASLIELATGQPCLNLGGSNAGIDAYLDDPTLLEIAAGAEISVVQAMGPQNLTNRYYRVHPRRNDRFLAPAAPLRALFPELDFTEYNFNRHLLAGMRKISPHRCGDVERHLKRCWCDRMQQLQARLGRPPLLLWLRYDGANPALLDREMINALTPGLAGVVEVPVRPAGRAGEMLAMHYGPLQAPAAARMIGPSAHQAIAEALLRKMQTPPRSLSGTGLD</sequence>
<dbReference type="Proteomes" id="UP000231553">
    <property type="component" value="Unassembled WGS sequence"/>
</dbReference>